<comment type="caution">
    <text evidence="1">The sequence shown here is derived from an EMBL/GenBank/DDBJ whole genome shotgun (WGS) entry which is preliminary data.</text>
</comment>
<name>A0A926P3K3_9HYPH</name>
<evidence type="ECO:0000313" key="1">
    <source>
        <dbReference type="EMBL" id="MBD1549020.1"/>
    </source>
</evidence>
<gene>
    <name evidence="1" type="ORF">HK439_22395</name>
</gene>
<accession>A0A926P3K3</accession>
<evidence type="ECO:0000313" key="2">
    <source>
        <dbReference type="Proteomes" id="UP000598467"/>
    </source>
</evidence>
<reference evidence="1" key="1">
    <citation type="submission" date="2020-05" db="EMBL/GenBank/DDBJ databases">
        <title>Identification of trans-AT polyketide cluster in two marine bacteria, producers of a novel glutaramide-containing polyketide sesbanimide D and analogs.</title>
        <authorList>
            <person name="Kacar D."/>
            <person name="Rodriguez P."/>
            <person name="Canedo L."/>
            <person name="Gonzalez E."/>
            <person name="Galan B."/>
            <person name="De La Calle F."/>
            <person name="Garcia J.L."/>
        </authorList>
    </citation>
    <scope>NUCLEOTIDE SEQUENCE</scope>
    <source>
        <strain evidence="1">PHM038</strain>
    </source>
</reference>
<sequence>MSTFARGTPVIPTRHLIAAFLIFGALSLTGSLAQAAERKALPVDQASKVQGFEAYRSDLLAAIARRDVEAVVAAASQDIELSFGGDAGPDALRSFLTLSEDDLADEYKDQADAMREGYWDALEEVLRLGGKADGPDAFDAPYTWTVELGENDDPFTTYFVIDRDVPMRDRPNRHGAVTKTLAYDIVEAIDGGEGTSFQKVRLATGETGFVDKAHLRSAVDYRARFERRPEGWKMVFFLAGD</sequence>
<protein>
    <submittedName>
        <fullName evidence="1">SH3 domain-containing protein</fullName>
    </submittedName>
</protein>
<organism evidence="1 2">
    <name type="scientific">Roseibium aggregatum</name>
    <dbReference type="NCBI Taxonomy" id="187304"/>
    <lineage>
        <taxon>Bacteria</taxon>
        <taxon>Pseudomonadati</taxon>
        <taxon>Pseudomonadota</taxon>
        <taxon>Alphaproteobacteria</taxon>
        <taxon>Hyphomicrobiales</taxon>
        <taxon>Stappiaceae</taxon>
        <taxon>Roseibium</taxon>
    </lineage>
</organism>
<proteinExistence type="predicted"/>
<dbReference type="AlphaFoldDB" id="A0A926P3K3"/>
<dbReference type="EMBL" id="JABFCZ010000029">
    <property type="protein sequence ID" value="MBD1549020.1"/>
    <property type="molecule type" value="Genomic_DNA"/>
</dbReference>
<dbReference type="Proteomes" id="UP000598467">
    <property type="component" value="Unassembled WGS sequence"/>
</dbReference>